<feature type="compositionally biased region" description="Low complexity" evidence="1">
    <location>
        <begin position="500"/>
        <end position="519"/>
    </location>
</feature>
<feature type="compositionally biased region" description="Polar residues" evidence="1">
    <location>
        <begin position="175"/>
        <end position="184"/>
    </location>
</feature>
<dbReference type="EMBL" id="JAQQWK010000002">
    <property type="protein sequence ID" value="KAK8052300.1"/>
    <property type="molecule type" value="Genomic_DNA"/>
</dbReference>
<accession>A0ABR1U084</accession>
<feature type="region of interest" description="Disordered" evidence="1">
    <location>
        <begin position="480"/>
        <end position="519"/>
    </location>
</feature>
<evidence type="ECO:0008006" key="4">
    <source>
        <dbReference type="Google" id="ProtNLM"/>
    </source>
</evidence>
<feature type="compositionally biased region" description="Low complexity" evidence="1">
    <location>
        <begin position="154"/>
        <end position="166"/>
    </location>
</feature>
<organism evidence="2 3">
    <name type="scientific">Apiospora rasikravindrae</name>
    <dbReference type="NCBI Taxonomy" id="990691"/>
    <lineage>
        <taxon>Eukaryota</taxon>
        <taxon>Fungi</taxon>
        <taxon>Dikarya</taxon>
        <taxon>Ascomycota</taxon>
        <taxon>Pezizomycotina</taxon>
        <taxon>Sordariomycetes</taxon>
        <taxon>Xylariomycetidae</taxon>
        <taxon>Amphisphaeriales</taxon>
        <taxon>Apiosporaceae</taxon>
        <taxon>Apiospora</taxon>
    </lineage>
</organism>
<comment type="caution">
    <text evidence="2">The sequence shown here is derived from an EMBL/GenBank/DDBJ whole genome shotgun (WGS) entry which is preliminary data.</text>
</comment>
<protein>
    <recommendedName>
        <fullName evidence="4">GATA-type domain-containing protein</fullName>
    </recommendedName>
</protein>
<feature type="compositionally biased region" description="Basic residues" evidence="1">
    <location>
        <begin position="324"/>
        <end position="334"/>
    </location>
</feature>
<dbReference type="Proteomes" id="UP001444661">
    <property type="component" value="Unassembled WGS sequence"/>
</dbReference>
<feature type="compositionally biased region" description="Low complexity" evidence="1">
    <location>
        <begin position="450"/>
        <end position="464"/>
    </location>
</feature>
<feature type="region of interest" description="Disordered" evidence="1">
    <location>
        <begin position="1"/>
        <end position="57"/>
    </location>
</feature>
<feature type="region of interest" description="Disordered" evidence="1">
    <location>
        <begin position="154"/>
        <end position="226"/>
    </location>
</feature>
<feature type="compositionally biased region" description="Low complexity" evidence="1">
    <location>
        <begin position="417"/>
        <end position="428"/>
    </location>
</feature>
<feature type="region of interest" description="Disordered" evidence="1">
    <location>
        <begin position="83"/>
        <end position="142"/>
    </location>
</feature>
<feature type="region of interest" description="Disordered" evidence="1">
    <location>
        <begin position="324"/>
        <end position="468"/>
    </location>
</feature>
<gene>
    <name evidence="2" type="ORF">PG993_003685</name>
</gene>
<reference evidence="2 3" key="1">
    <citation type="submission" date="2023-01" db="EMBL/GenBank/DDBJ databases">
        <title>Analysis of 21 Apiospora genomes using comparative genomics revels a genus with tremendous synthesis potential of carbohydrate active enzymes and secondary metabolites.</title>
        <authorList>
            <person name="Sorensen T."/>
        </authorList>
    </citation>
    <scope>NUCLEOTIDE SEQUENCE [LARGE SCALE GENOMIC DNA]</scope>
    <source>
        <strain evidence="2 3">CBS 33761</strain>
    </source>
</reference>
<evidence type="ECO:0000256" key="1">
    <source>
        <dbReference type="SAM" id="MobiDB-lite"/>
    </source>
</evidence>
<evidence type="ECO:0000313" key="2">
    <source>
        <dbReference type="EMBL" id="KAK8052300.1"/>
    </source>
</evidence>
<name>A0ABR1U084_9PEZI</name>
<evidence type="ECO:0000313" key="3">
    <source>
        <dbReference type="Proteomes" id="UP001444661"/>
    </source>
</evidence>
<feature type="compositionally biased region" description="Acidic residues" evidence="1">
    <location>
        <begin position="357"/>
        <end position="371"/>
    </location>
</feature>
<proteinExistence type="predicted"/>
<sequence length="614" mass="65335">MDGNSKRHTSPQPNQYAPTPPPPCRHPRFQFELEGLQQAAPQDLPGRSLDTDPKQKQQQIELHAAALECLGCGAILLLKRSANKPSPLAGGGDDATQEKSPVADCLDVGTGKQQQTEHAEPLSSRSPVKDPTGTSGTPRQQVVVISAVTTTAAAAAVTAADSRTTSEASPRHDSVTTPAVLTQATKKEAAPAIIESEPVAANDNSAVGKAPEKKKEPSITADDNDNSDVAEEKVCKGCRRSQPLSQFLSKAPGHAGHITKNCLTCRGWPDHEKRAREAECEGLAVCTQCRMAKDPAEYRALPGANVSRQTKICKACRLALNHSKRRLRQRRRQQRSLSSPAERGKGTAKKKWKFVDTDDDEEVTVNEEETPDSPRKKKKKRNPPSPPRTNPGKTKKFKFAGTDVDDEEPLFDGAARAGAASTTMTSPPAANPDPGVVAVLSTDKGKGEASKSASSSSSAAASSATEKAREPVHIILHLRGGGGQLSHSQPIEPPRQHPLNTDTTNTTTSSPSSAAAAAEADSEEAWWKIPYNTSMPIPKSFFLASREYLLGHQTVAQLAQTHGVPPSLFQPALEHGVVVFVGLAIPGLQPVLRNEGGVRAVAQGAYAAGFCQPR</sequence>
<keyword evidence="3" id="KW-1185">Reference proteome</keyword>